<dbReference type="EMBL" id="BLAL01000252">
    <property type="protein sequence ID" value="GES96672.1"/>
    <property type="molecule type" value="Genomic_DNA"/>
</dbReference>
<keyword evidence="5" id="KW-1185">Reference proteome</keyword>
<dbReference type="Proteomes" id="UP000615446">
    <property type="component" value="Unassembled WGS sequence"/>
</dbReference>
<dbReference type="AlphaFoldDB" id="A0A2Z6S5F5"/>
<protein>
    <recommendedName>
        <fullName evidence="6">Hsp70 family protein</fullName>
    </recommendedName>
</protein>
<dbReference type="PANTHER" id="PTHR14187">
    <property type="entry name" value="ALPHA KINASE/ELONGATION FACTOR 2 KINASE"/>
    <property type="match status" value="1"/>
</dbReference>
<accession>A0A2Z6S5F5</accession>
<dbReference type="InterPro" id="IPR043129">
    <property type="entry name" value="ATPase_NBD"/>
</dbReference>
<reference evidence="4" key="2">
    <citation type="submission" date="2019-10" db="EMBL/GenBank/DDBJ databases">
        <title>Conservation and host-specific expression of non-tandemly repeated heterogenous ribosome RNA gene in arbuscular mycorrhizal fungi.</title>
        <authorList>
            <person name="Maeda T."/>
            <person name="Kobayashi Y."/>
            <person name="Nakagawa T."/>
            <person name="Ezawa T."/>
            <person name="Yamaguchi K."/>
            <person name="Bino T."/>
            <person name="Nishimoto Y."/>
            <person name="Shigenobu S."/>
            <person name="Kawaguchi M."/>
        </authorList>
    </citation>
    <scope>NUCLEOTIDE SEQUENCE</scope>
    <source>
        <strain evidence="4">HR1</strain>
    </source>
</reference>
<feature type="region of interest" description="Disordered" evidence="2">
    <location>
        <begin position="153"/>
        <end position="179"/>
    </location>
</feature>
<gene>
    <name evidence="4" type="ORF">RCL2_002329200</name>
    <name evidence="3" type="ORF">RclHR1_00970007</name>
</gene>
<comment type="caution">
    <text evidence="3">The sequence shown here is derived from an EMBL/GenBank/DDBJ whole genome shotgun (WGS) entry which is preliminary data.</text>
</comment>
<keyword evidence="1" id="KW-0175">Coiled coil</keyword>
<feature type="coiled-coil region" evidence="1">
    <location>
        <begin position="7"/>
        <end position="115"/>
    </location>
</feature>
<name>A0A2Z6S5F5_9GLOM</name>
<evidence type="ECO:0000256" key="2">
    <source>
        <dbReference type="SAM" id="MobiDB-lite"/>
    </source>
</evidence>
<dbReference type="CDD" id="cd10229">
    <property type="entry name" value="ASKHA_NBD_HSP70_HSPA12"/>
    <property type="match status" value="1"/>
</dbReference>
<evidence type="ECO:0000313" key="5">
    <source>
        <dbReference type="Proteomes" id="UP000247702"/>
    </source>
</evidence>
<dbReference type="EMBL" id="BEXD01004392">
    <property type="protein sequence ID" value="GBC10506.1"/>
    <property type="molecule type" value="Genomic_DNA"/>
</dbReference>
<dbReference type="Proteomes" id="UP000247702">
    <property type="component" value="Unassembled WGS sequence"/>
</dbReference>
<sequence length="743" mass="85809">MNLLEKFDKLNNRLSNLLDENKELKQQNKNLQEEIQVLKEKLNKRDFENLLEENKKLKHVLNLEKQKNEQLEIISQNLEEFKQKYKILQEENKKLNERDKQFQQHIQNLEKQKNEQFEIFSQNLEKALGKLELDELAEDESITSEIQIKESIPTSLPKDASNKESAPISPPKKTQNKEPVSLKYKGNIRVVIGLDFGTTYSGFSYCHILNSENIITYKEWPGSVGYLKTNTVLQYDDEYNNVEYWGLPALAKSPIRSTKKMKGRNETKTVELFKLHLGNLPEDLKPNLPIDYKKAITDYLREIGKLIKETIETRCGVDGIDFYESVLFVLTVPAEYTEKNIAIMRKCVFEAGLIKAIHSGNLQFTTEPEAAAIYCMQNLRGLTTETTTFMIVDCGGGTVDLTIRKLVGNNQLGEVTVRSGCYCGSTFIDQEYIKFLRNILGSNAIDSFRNECYDQFQCMIQDFCRRAKLPFTGDDLDFPYELDIEEFPILLEKYVSQETKDELEENENLIKVNYDDVKAMFDPVINQIIKLIYSQLSNAREECSAIFLVGGFSESKYLQKRMKKEFQHRVKIISVPSNPIAAVSRGAVMYGSSLKNSENNNLKCVISSRVLKYTYGVKVRNYWMEGDPIERKLRNGRIDRFHCIVKRGTVVNIDQKFTITFTPLSPMQKTVCFGIFYTTRECDARYCDEPGMEFLGELSVKLSDSGLLDKLLFEFTFGQMEIIVTVKNEANKNHYETTFKYDD</sequence>
<dbReference type="SUPFAM" id="SSF53067">
    <property type="entry name" value="Actin-like ATPase domain"/>
    <property type="match status" value="2"/>
</dbReference>
<dbReference type="PRINTS" id="PR00301">
    <property type="entry name" value="HEATSHOCK70"/>
</dbReference>
<dbReference type="OrthoDB" id="2379269at2759"/>
<proteinExistence type="predicted"/>
<evidence type="ECO:0000313" key="4">
    <source>
        <dbReference type="EMBL" id="GES96672.1"/>
    </source>
</evidence>
<dbReference type="Gene3D" id="3.90.640.10">
    <property type="entry name" value="Actin, Chain A, domain 4"/>
    <property type="match status" value="1"/>
</dbReference>
<evidence type="ECO:0000313" key="3">
    <source>
        <dbReference type="EMBL" id="GBC10506.1"/>
    </source>
</evidence>
<evidence type="ECO:0008006" key="6">
    <source>
        <dbReference type="Google" id="ProtNLM"/>
    </source>
</evidence>
<dbReference type="Gene3D" id="3.30.420.40">
    <property type="match status" value="2"/>
</dbReference>
<organism evidence="3 5">
    <name type="scientific">Rhizophagus clarus</name>
    <dbReference type="NCBI Taxonomy" id="94130"/>
    <lineage>
        <taxon>Eukaryota</taxon>
        <taxon>Fungi</taxon>
        <taxon>Fungi incertae sedis</taxon>
        <taxon>Mucoromycota</taxon>
        <taxon>Glomeromycotina</taxon>
        <taxon>Glomeromycetes</taxon>
        <taxon>Glomerales</taxon>
        <taxon>Glomeraceae</taxon>
        <taxon>Rhizophagus</taxon>
    </lineage>
</organism>
<dbReference type="STRING" id="94130.A0A2Z6S5F5"/>
<dbReference type="PANTHER" id="PTHR14187:SF5">
    <property type="entry name" value="HEAT SHOCK 70 KDA PROTEIN 12A"/>
    <property type="match status" value="1"/>
</dbReference>
<reference evidence="3 5" key="1">
    <citation type="submission" date="2017-11" db="EMBL/GenBank/DDBJ databases">
        <title>The genome of Rhizophagus clarus HR1 reveals common genetic basis of auxotrophy among arbuscular mycorrhizal fungi.</title>
        <authorList>
            <person name="Kobayashi Y."/>
        </authorList>
    </citation>
    <scope>NUCLEOTIDE SEQUENCE [LARGE SCALE GENOMIC DNA]</scope>
    <source>
        <strain evidence="3 5">HR1</strain>
    </source>
</reference>
<evidence type="ECO:0000256" key="1">
    <source>
        <dbReference type="SAM" id="Coils"/>
    </source>
</evidence>